<comment type="subcellular location">
    <subcellularLocation>
        <location evidence="1">Membrane</location>
        <topology evidence="1">Multi-pass membrane protein</topology>
    </subcellularLocation>
</comment>
<protein>
    <submittedName>
        <fullName evidence="9">Cytochrome C biogenesis protein</fullName>
    </submittedName>
</protein>
<keyword evidence="3" id="KW-0201">Cytochrome c-type biogenesis</keyword>
<evidence type="ECO:0000256" key="5">
    <source>
        <dbReference type="ARBA" id="ARBA00023136"/>
    </source>
</evidence>
<sequence length="739" mass="84397">MTNILKKATFGLWIFLLITMIAATIIEKLYGTTVSSTYFYGSPFFIGLWIATTLLSLLYIIKRHIIRNKIVYLLHLSFILILSGALTTHIWGIQGNIHLRQGETPVTTFNKNDGQKADLPFSVSLKQFQLTYYQGTFAPMDFISILNVYDGPQMHEGSVSMNHIYTYRNYRFYQSTYDVDKKGSTLSIAYDPYGIALTYTGYAFLLLSFILFFFDKHSYFRKLLNHPALKKITVCILLSTSVITMFGASVPPSLPKETANEFGKLYVYYNDRICPLQTLAKEFTTKLYGKSNYKGLTPEQVLTGWLFFYEQWKQEPMILIKDKEVQKLLGAKGKYVRLADFAGSTGYKLEQISPSDRNAKTTRAIEEANEKFSLASMLCTGNLLKIYPYFDKNNAQPIWYSLTDDLPVSMPHEQWAFICYSMNLIAEKVAHQAYNEVRILLDKTKKYQQKEARGFLPSDTRFGAEMLYNRMNFTRPLAMFSLTIGILSFFLYCRKMAKQRNSSKKQNSILLAMLGIVFIYLMILIGLRGFIGGHLPMSNGYETMQLMSVCAILLTFLLYRKFEAAISFGYILCGLTLLVSMFGESNPSVTQLMPVLSSPLLSIHVVTIMLSYSLLAFVMLNGITAIILRYTRTDCHEQIIRLQIISHIILYPAVFLMAAGIFIGAIWANVSWGRYWGWDPKEVWALITMLVYAAALHPASLSSFRRPMFFHWFAVIAFLSVLVTYFGVNFIMGGMHSYA</sequence>
<dbReference type="InterPro" id="IPR007816">
    <property type="entry name" value="ResB-like_domain"/>
</dbReference>
<keyword evidence="5 6" id="KW-0472">Membrane</keyword>
<feature type="transmembrane region" description="Helical" evidence="6">
    <location>
        <begin position="709"/>
        <end position="732"/>
    </location>
</feature>
<evidence type="ECO:0000313" key="10">
    <source>
        <dbReference type="Proteomes" id="UP000285864"/>
    </source>
</evidence>
<name>A0A412GWI4_9BACT</name>
<evidence type="ECO:0000313" key="9">
    <source>
        <dbReference type="EMBL" id="RGR99216.1"/>
    </source>
</evidence>
<accession>A0A412GWI4</accession>
<evidence type="ECO:0000259" key="7">
    <source>
        <dbReference type="Pfam" id="PF01578"/>
    </source>
</evidence>
<organism evidence="9 10">
    <name type="scientific">Phocaeicola coprocola</name>
    <dbReference type="NCBI Taxonomy" id="310298"/>
    <lineage>
        <taxon>Bacteria</taxon>
        <taxon>Pseudomonadati</taxon>
        <taxon>Bacteroidota</taxon>
        <taxon>Bacteroidia</taxon>
        <taxon>Bacteroidales</taxon>
        <taxon>Bacteroidaceae</taxon>
        <taxon>Phocaeicola</taxon>
    </lineage>
</organism>
<dbReference type="Proteomes" id="UP000285864">
    <property type="component" value="Unassembled WGS sequence"/>
</dbReference>
<reference evidence="9 10" key="1">
    <citation type="submission" date="2018-08" db="EMBL/GenBank/DDBJ databases">
        <title>A genome reference for cultivated species of the human gut microbiota.</title>
        <authorList>
            <person name="Zou Y."/>
            <person name="Xue W."/>
            <person name="Luo G."/>
        </authorList>
    </citation>
    <scope>NUCLEOTIDE SEQUENCE [LARGE SCALE GENOMIC DNA]</scope>
    <source>
        <strain evidence="9 10">AF24-2</strain>
    </source>
</reference>
<dbReference type="GO" id="GO:0020037">
    <property type="term" value="F:heme binding"/>
    <property type="evidence" value="ECO:0007669"/>
    <property type="project" value="InterPro"/>
</dbReference>
<dbReference type="PANTHER" id="PTHR30071">
    <property type="entry name" value="HEME EXPORTER PROTEIN C"/>
    <property type="match status" value="1"/>
</dbReference>
<evidence type="ECO:0000256" key="1">
    <source>
        <dbReference type="ARBA" id="ARBA00004141"/>
    </source>
</evidence>
<feature type="transmembrane region" description="Helical" evidence="6">
    <location>
        <begin position="72"/>
        <end position="93"/>
    </location>
</feature>
<keyword evidence="2 6" id="KW-0812">Transmembrane</keyword>
<dbReference type="PANTHER" id="PTHR30071:SF1">
    <property type="entry name" value="CYTOCHROME B_B6 PROTEIN-RELATED"/>
    <property type="match status" value="1"/>
</dbReference>
<feature type="transmembrane region" description="Helical" evidence="6">
    <location>
        <begin position="543"/>
        <end position="559"/>
    </location>
</feature>
<comment type="caution">
    <text evidence="9">The sequence shown here is derived from an EMBL/GenBank/DDBJ whole genome shotgun (WGS) entry which is preliminary data.</text>
</comment>
<proteinExistence type="predicted"/>
<dbReference type="AlphaFoldDB" id="A0A412GWI4"/>
<dbReference type="EMBL" id="QRUU01000007">
    <property type="protein sequence ID" value="RGR99216.1"/>
    <property type="molecule type" value="Genomic_DNA"/>
</dbReference>
<feature type="transmembrane region" description="Helical" evidence="6">
    <location>
        <begin position="193"/>
        <end position="214"/>
    </location>
</feature>
<dbReference type="InterPro" id="IPR045062">
    <property type="entry name" value="Cyt_c_biogenesis_CcsA/CcmC"/>
</dbReference>
<dbReference type="Pfam" id="PF05140">
    <property type="entry name" value="ResB"/>
    <property type="match status" value="1"/>
</dbReference>
<gene>
    <name evidence="9" type="ORF">DWY20_02670</name>
</gene>
<feature type="transmembrane region" description="Helical" evidence="6">
    <location>
        <begin position="648"/>
        <end position="668"/>
    </location>
</feature>
<feature type="domain" description="ResB-like" evidence="8">
    <location>
        <begin position="70"/>
        <end position="182"/>
    </location>
</feature>
<dbReference type="Pfam" id="PF01578">
    <property type="entry name" value="Cytochrom_C_asm"/>
    <property type="match status" value="1"/>
</dbReference>
<dbReference type="GO" id="GO:0005886">
    <property type="term" value="C:plasma membrane"/>
    <property type="evidence" value="ECO:0007669"/>
    <property type="project" value="TreeGrafter"/>
</dbReference>
<keyword evidence="10" id="KW-1185">Reference proteome</keyword>
<feature type="transmembrane region" description="Helical" evidence="6">
    <location>
        <begin position="39"/>
        <end position="60"/>
    </location>
</feature>
<feature type="transmembrane region" description="Helical" evidence="6">
    <location>
        <begin position="509"/>
        <end position="531"/>
    </location>
</feature>
<evidence type="ECO:0000256" key="2">
    <source>
        <dbReference type="ARBA" id="ARBA00022692"/>
    </source>
</evidence>
<feature type="transmembrane region" description="Helical" evidence="6">
    <location>
        <begin position="683"/>
        <end position="702"/>
    </location>
</feature>
<evidence type="ECO:0000256" key="3">
    <source>
        <dbReference type="ARBA" id="ARBA00022748"/>
    </source>
</evidence>
<feature type="transmembrane region" description="Helical" evidence="6">
    <location>
        <begin position="477"/>
        <end position="497"/>
    </location>
</feature>
<evidence type="ECO:0000259" key="8">
    <source>
        <dbReference type="Pfam" id="PF05140"/>
    </source>
</evidence>
<dbReference type="RefSeq" id="WP_118483149.1">
    <property type="nucleotide sequence ID" value="NZ_CAUELD010000028.1"/>
</dbReference>
<feature type="transmembrane region" description="Helical" evidence="6">
    <location>
        <begin position="566"/>
        <end position="583"/>
    </location>
</feature>
<evidence type="ECO:0000256" key="6">
    <source>
        <dbReference type="SAM" id="Phobius"/>
    </source>
</evidence>
<feature type="transmembrane region" description="Helical" evidence="6">
    <location>
        <begin position="603"/>
        <end position="628"/>
    </location>
</feature>
<feature type="domain" description="Cytochrome c assembly protein" evidence="7">
    <location>
        <begin position="537"/>
        <end position="736"/>
    </location>
</feature>
<feature type="transmembrane region" description="Helical" evidence="6">
    <location>
        <begin position="234"/>
        <end position="254"/>
    </location>
</feature>
<keyword evidence="4 6" id="KW-1133">Transmembrane helix</keyword>
<evidence type="ECO:0000256" key="4">
    <source>
        <dbReference type="ARBA" id="ARBA00022989"/>
    </source>
</evidence>
<dbReference type="InterPro" id="IPR002541">
    <property type="entry name" value="Cyt_c_assembly"/>
</dbReference>
<dbReference type="GO" id="GO:0017004">
    <property type="term" value="P:cytochrome complex assembly"/>
    <property type="evidence" value="ECO:0007669"/>
    <property type="project" value="UniProtKB-KW"/>
</dbReference>